<organism evidence="2 3">
    <name type="scientific">Dendrobium nobile</name>
    <name type="common">Orchid</name>
    <dbReference type="NCBI Taxonomy" id="94219"/>
    <lineage>
        <taxon>Eukaryota</taxon>
        <taxon>Viridiplantae</taxon>
        <taxon>Streptophyta</taxon>
        <taxon>Embryophyta</taxon>
        <taxon>Tracheophyta</taxon>
        <taxon>Spermatophyta</taxon>
        <taxon>Magnoliopsida</taxon>
        <taxon>Liliopsida</taxon>
        <taxon>Asparagales</taxon>
        <taxon>Orchidaceae</taxon>
        <taxon>Epidendroideae</taxon>
        <taxon>Malaxideae</taxon>
        <taxon>Dendrobiinae</taxon>
        <taxon>Dendrobium</taxon>
    </lineage>
</organism>
<keyword evidence="3" id="KW-1185">Reference proteome</keyword>
<sequence>MSLFFSSPPLLSSSPRIDGLRRDGERASGDCSRQFLVRSSCLFGTFEESKDNILHFSLLLSSDAIRNKKVIH</sequence>
<gene>
    <name evidence="2" type="ORF">KFK09_015745</name>
</gene>
<feature type="compositionally biased region" description="Basic and acidic residues" evidence="1">
    <location>
        <begin position="18"/>
        <end position="27"/>
    </location>
</feature>
<proteinExistence type="predicted"/>
<protein>
    <submittedName>
        <fullName evidence="2">Uncharacterized protein</fullName>
    </submittedName>
</protein>
<evidence type="ECO:0000256" key="1">
    <source>
        <dbReference type="SAM" id="MobiDB-lite"/>
    </source>
</evidence>
<dbReference type="AlphaFoldDB" id="A0A8T3B6Y2"/>
<evidence type="ECO:0000313" key="2">
    <source>
        <dbReference type="EMBL" id="KAI0504792.1"/>
    </source>
</evidence>
<accession>A0A8T3B6Y2</accession>
<reference evidence="2" key="1">
    <citation type="journal article" date="2022" name="Front. Genet.">
        <title>Chromosome-Scale Assembly of the Dendrobium nobile Genome Provides Insights Into the Molecular Mechanism of the Biosynthesis of the Medicinal Active Ingredient of Dendrobium.</title>
        <authorList>
            <person name="Xu Q."/>
            <person name="Niu S.-C."/>
            <person name="Li K.-L."/>
            <person name="Zheng P.-J."/>
            <person name="Zhang X.-J."/>
            <person name="Jia Y."/>
            <person name="Liu Y."/>
            <person name="Niu Y.-X."/>
            <person name="Yu L.-H."/>
            <person name="Chen D.-F."/>
            <person name="Zhang G.-Q."/>
        </authorList>
    </citation>
    <scope>NUCLEOTIDE SEQUENCE</scope>
    <source>
        <tissue evidence="2">Leaf</tissue>
    </source>
</reference>
<comment type="caution">
    <text evidence="2">The sequence shown here is derived from an EMBL/GenBank/DDBJ whole genome shotgun (WGS) entry which is preliminary data.</text>
</comment>
<feature type="region of interest" description="Disordered" evidence="1">
    <location>
        <begin position="1"/>
        <end position="27"/>
    </location>
</feature>
<feature type="compositionally biased region" description="Low complexity" evidence="1">
    <location>
        <begin position="1"/>
        <end position="15"/>
    </location>
</feature>
<dbReference type="Proteomes" id="UP000829196">
    <property type="component" value="Unassembled WGS sequence"/>
</dbReference>
<name>A0A8T3B6Y2_DENNO</name>
<dbReference type="EMBL" id="JAGYWB010000011">
    <property type="protein sequence ID" value="KAI0504792.1"/>
    <property type="molecule type" value="Genomic_DNA"/>
</dbReference>
<evidence type="ECO:0000313" key="3">
    <source>
        <dbReference type="Proteomes" id="UP000829196"/>
    </source>
</evidence>